<protein>
    <recommendedName>
        <fullName evidence="2">uroporphyrinogen-III C-methyltransferase</fullName>
        <ecNumber evidence="2">2.1.1.107</ecNumber>
    </recommendedName>
</protein>
<dbReference type="NCBIfam" id="NF004790">
    <property type="entry name" value="PRK06136.1"/>
    <property type="match status" value="1"/>
</dbReference>
<evidence type="ECO:0000259" key="11">
    <source>
        <dbReference type="Pfam" id="PF00590"/>
    </source>
</evidence>
<dbReference type="GO" id="GO:0004851">
    <property type="term" value="F:uroporphyrin-III C-methyltransferase activity"/>
    <property type="evidence" value="ECO:0007669"/>
    <property type="project" value="UniProtKB-EC"/>
</dbReference>
<evidence type="ECO:0000256" key="2">
    <source>
        <dbReference type="ARBA" id="ARBA00012162"/>
    </source>
</evidence>
<dbReference type="EC" id="2.1.1.107" evidence="2"/>
<feature type="domain" description="Tetrapyrrole methylase" evidence="11">
    <location>
        <begin position="22"/>
        <end position="232"/>
    </location>
</feature>
<keyword evidence="6" id="KW-0949">S-adenosyl-L-methionine</keyword>
<dbReference type="AlphaFoldDB" id="A0A4R3J8S5"/>
<dbReference type="PROSITE" id="PS00839">
    <property type="entry name" value="SUMT_1"/>
    <property type="match status" value="1"/>
</dbReference>
<dbReference type="RefSeq" id="WP_243644793.1">
    <property type="nucleotide sequence ID" value="NZ_CP119676.1"/>
</dbReference>
<dbReference type="InterPro" id="IPR003043">
    <property type="entry name" value="Uropor_MeTrfase_CS"/>
</dbReference>
<comment type="pathway">
    <text evidence="9">Cofactor biosynthesis; adenosylcobalamin biosynthesis; precorrin-2 from uroporphyrinogen III: step 1/1.</text>
</comment>
<evidence type="ECO:0000256" key="9">
    <source>
        <dbReference type="ARBA" id="ARBA00060548"/>
    </source>
</evidence>
<evidence type="ECO:0000256" key="7">
    <source>
        <dbReference type="ARBA" id="ARBA00023244"/>
    </source>
</evidence>
<dbReference type="Gene3D" id="3.30.950.10">
    <property type="entry name" value="Methyltransferase, Cobalt-precorrin-4 Transmethylase, Domain 2"/>
    <property type="match status" value="1"/>
</dbReference>
<dbReference type="Proteomes" id="UP000295304">
    <property type="component" value="Unassembled WGS sequence"/>
</dbReference>
<keyword evidence="3" id="KW-0169">Cobalamin biosynthesis</keyword>
<dbReference type="NCBIfam" id="TIGR01469">
    <property type="entry name" value="cobA_cysG_Cterm"/>
    <property type="match status" value="1"/>
</dbReference>
<dbReference type="FunFam" id="3.40.1010.10:FF:000001">
    <property type="entry name" value="Siroheme synthase"/>
    <property type="match status" value="1"/>
</dbReference>
<dbReference type="CDD" id="cd11642">
    <property type="entry name" value="SUMT"/>
    <property type="match status" value="1"/>
</dbReference>
<reference evidence="12 13" key="1">
    <citation type="submission" date="2019-03" db="EMBL/GenBank/DDBJ databases">
        <title>Genomic Encyclopedia of Type Strains, Phase IV (KMG-IV): sequencing the most valuable type-strain genomes for metagenomic binning, comparative biology and taxonomic classification.</title>
        <authorList>
            <person name="Goeker M."/>
        </authorList>
    </citation>
    <scope>NUCLEOTIDE SEQUENCE [LARGE SCALE GENOMIC DNA]</scope>
    <source>
        <strain evidence="12 13">DSM 101688</strain>
    </source>
</reference>
<keyword evidence="13" id="KW-1185">Reference proteome</keyword>
<name>A0A4R3J8S5_9PROT</name>
<dbReference type="PANTHER" id="PTHR45790:SF3">
    <property type="entry name" value="S-ADENOSYL-L-METHIONINE-DEPENDENT UROPORPHYRINOGEN III METHYLTRANSFERASE, CHLOROPLASTIC"/>
    <property type="match status" value="1"/>
</dbReference>
<dbReference type="GO" id="GO:0032259">
    <property type="term" value="P:methylation"/>
    <property type="evidence" value="ECO:0007669"/>
    <property type="project" value="UniProtKB-KW"/>
</dbReference>
<comment type="caution">
    <text evidence="12">The sequence shown here is derived from an EMBL/GenBank/DDBJ whole genome shotgun (WGS) entry which is preliminary data.</text>
</comment>
<keyword evidence="7" id="KW-0627">Porphyrin biosynthesis</keyword>
<keyword evidence="5 10" id="KW-0808">Transferase</keyword>
<organism evidence="12 13">
    <name type="scientific">Varunaivibrio sulfuroxidans</name>
    <dbReference type="NCBI Taxonomy" id="1773489"/>
    <lineage>
        <taxon>Bacteria</taxon>
        <taxon>Pseudomonadati</taxon>
        <taxon>Pseudomonadota</taxon>
        <taxon>Alphaproteobacteria</taxon>
        <taxon>Rhodospirillales</taxon>
        <taxon>Magnetovibrionaceae</taxon>
        <taxon>Varunaivibrio</taxon>
    </lineage>
</organism>
<evidence type="ECO:0000256" key="1">
    <source>
        <dbReference type="ARBA" id="ARBA00005879"/>
    </source>
</evidence>
<dbReference type="GO" id="GO:0009236">
    <property type="term" value="P:cobalamin biosynthetic process"/>
    <property type="evidence" value="ECO:0007669"/>
    <property type="project" value="UniProtKB-KW"/>
</dbReference>
<keyword evidence="4 10" id="KW-0489">Methyltransferase</keyword>
<comment type="pathway">
    <text evidence="8">Porphyrin-containing compound metabolism; siroheme biosynthesis; precorrin-2 from uroporphyrinogen III: step 1/1.</text>
</comment>
<dbReference type="SUPFAM" id="SSF53790">
    <property type="entry name" value="Tetrapyrrole methylase"/>
    <property type="match status" value="1"/>
</dbReference>
<comment type="similarity">
    <text evidence="1 10">Belongs to the precorrin methyltransferase family.</text>
</comment>
<dbReference type="PANTHER" id="PTHR45790">
    <property type="entry name" value="SIROHEME SYNTHASE-RELATED"/>
    <property type="match status" value="1"/>
</dbReference>
<evidence type="ECO:0000256" key="3">
    <source>
        <dbReference type="ARBA" id="ARBA00022573"/>
    </source>
</evidence>
<dbReference type="FunFam" id="3.30.950.10:FF:000001">
    <property type="entry name" value="Siroheme synthase"/>
    <property type="match status" value="1"/>
</dbReference>
<evidence type="ECO:0000256" key="4">
    <source>
        <dbReference type="ARBA" id="ARBA00022603"/>
    </source>
</evidence>
<evidence type="ECO:0000313" key="12">
    <source>
        <dbReference type="EMBL" id="TCS61785.1"/>
    </source>
</evidence>
<dbReference type="Gene3D" id="3.40.1010.10">
    <property type="entry name" value="Cobalt-precorrin-4 Transmethylase, Domain 1"/>
    <property type="match status" value="1"/>
</dbReference>
<gene>
    <name evidence="12" type="ORF">EDD55_107194</name>
</gene>
<dbReference type="InterPro" id="IPR014777">
    <property type="entry name" value="4pyrrole_Mease_sub1"/>
</dbReference>
<dbReference type="InterPro" id="IPR014776">
    <property type="entry name" value="4pyrrole_Mease_sub2"/>
</dbReference>
<proteinExistence type="inferred from homology"/>
<accession>A0A4R3J8S5</accession>
<dbReference type="InterPro" id="IPR050161">
    <property type="entry name" value="Siro_Cobalamin_biosynth"/>
</dbReference>
<dbReference type="GO" id="GO:0019354">
    <property type="term" value="P:siroheme biosynthetic process"/>
    <property type="evidence" value="ECO:0007669"/>
    <property type="project" value="UniProtKB-UniPathway"/>
</dbReference>
<evidence type="ECO:0000313" key="13">
    <source>
        <dbReference type="Proteomes" id="UP000295304"/>
    </source>
</evidence>
<sequence length="291" mass="30379">MTKLQNMTTLRSCPAKGGTPCVYLVGAGPGDPELLTLKALRAIERADVVVYDRLVSDAVLALVPKTATQIYVGKKTNQHTLPQERINALLVSLARDGQTVVRLKGGDPYIFGRGSEEALELKRSGVPFLVIPGITAAAGAGAAIGVPLTHRGMATGVRFVTGHCRAGAPLDLDWDSLANPDTTLALYMGLANLGVIADRLCAAGLDRATPALAVAGATLENQQLCRATLSTIHDKALAASMTGPVLILIGRVVALADILGAESAQFEQVFSRMQTESPCEQTSDRAEAVGA</sequence>
<dbReference type="UniPathway" id="UPA00262">
    <property type="reaction ID" value="UER00211"/>
</dbReference>
<evidence type="ECO:0000256" key="6">
    <source>
        <dbReference type="ARBA" id="ARBA00022691"/>
    </source>
</evidence>
<dbReference type="EMBL" id="SLZW01000007">
    <property type="protein sequence ID" value="TCS61785.1"/>
    <property type="molecule type" value="Genomic_DNA"/>
</dbReference>
<dbReference type="InterPro" id="IPR000878">
    <property type="entry name" value="4pyrrol_Mease"/>
</dbReference>
<evidence type="ECO:0000256" key="10">
    <source>
        <dbReference type="RuleBase" id="RU003960"/>
    </source>
</evidence>
<dbReference type="Pfam" id="PF00590">
    <property type="entry name" value="TP_methylase"/>
    <property type="match status" value="1"/>
</dbReference>
<dbReference type="InterPro" id="IPR006366">
    <property type="entry name" value="CobA/CysG_C"/>
</dbReference>
<evidence type="ECO:0000256" key="8">
    <source>
        <dbReference type="ARBA" id="ARBA00025705"/>
    </source>
</evidence>
<evidence type="ECO:0000256" key="5">
    <source>
        <dbReference type="ARBA" id="ARBA00022679"/>
    </source>
</evidence>
<dbReference type="PROSITE" id="PS00840">
    <property type="entry name" value="SUMT_2"/>
    <property type="match status" value="1"/>
</dbReference>
<dbReference type="InterPro" id="IPR035996">
    <property type="entry name" value="4pyrrol_Methylase_sf"/>
</dbReference>